<dbReference type="AlphaFoldDB" id="R4FDB2"/>
<accession>R4FDB2</accession>
<protein>
    <submittedName>
        <fullName evidence="1">Uncharacterized protein</fullName>
    </submittedName>
</protein>
<gene>
    <name evidence="1" type="ORF">KN10_1912</name>
</gene>
<proteinExistence type="predicted"/>
<dbReference type="Proteomes" id="UP000013057">
    <property type="component" value="Unassembled WGS sequence"/>
</dbReference>
<name>R4FDB2_9BACL</name>
<reference evidence="2" key="1">
    <citation type="journal article" date="2013" name="Genome">
        <title>Draft Genome Sequence of a Thermophilic Member of the Bacillaceae, Anoxybacillus flavithermus Strain Kn10, Isolated from the Kan-nawa Hot Spring in Japan.</title>
        <authorList>
            <person name="Matsutani M."/>
            <person name="Shirakihara Y."/>
            <person name="Imada K."/>
            <person name="Yakushi T."/>
            <person name="Matsushita K."/>
        </authorList>
    </citation>
    <scope>NUCLEOTIDE SEQUENCE [LARGE SCALE GENOMIC DNA]</scope>
    <source>
        <strain evidence="2">NBRC 109594</strain>
    </source>
</reference>
<organism evidence="1 2">
    <name type="scientific">Anoxybacillus flavithermus NBRC 109594</name>
    <dbReference type="NCBI Taxonomy" id="1315967"/>
    <lineage>
        <taxon>Bacteria</taxon>
        <taxon>Bacillati</taxon>
        <taxon>Bacillota</taxon>
        <taxon>Bacilli</taxon>
        <taxon>Bacillales</taxon>
        <taxon>Anoxybacillaceae</taxon>
        <taxon>Anoxybacillus</taxon>
    </lineage>
</organism>
<comment type="caution">
    <text evidence="1">The sequence shown here is derived from an EMBL/GenBank/DDBJ whole genome shotgun (WGS) entry which is preliminary data.</text>
</comment>
<sequence length="41" mass="5202">MFYYVGVLVIVFKIEQEYEMLHHCYFSVNKLREIYKDYLNY</sequence>
<dbReference type="EMBL" id="BARH01000014">
    <property type="protein sequence ID" value="GAC91476.1"/>
    <property type="molecule type" value="Genomic_DNA"/>
</dbReference>
<evidence type="ECO:0000313" key="1">
    <source>
        <dbReference type="EMBL" id="GAC91476.1"/>
    </source>
</evidence>
<evidence type="ECO:0000313" key="2">
    <source>
        <dbReference type="Proteomes" id="UP000013057"/>
    </source>
</evidence>